<keyword evidence="2" id="KW-0963">Cytoplasm</keyword>
<evidence type="ECO:0000313" key="15">
    <source>
        <dbReference type="EMBL" id="KKN68439.1"/>
    </source>
</evidence>
<name>A0A0F9SN56_9ZZZZ</name>
<comment type="caution">
    <text evidence="15">The sequence shown here is derived from an EMBL/GenBank/DDBJ whole genome shotgun (WGS) entry which is preliminary data.</text>
</comment>
<dbReference type="NCBIfam" id="TIGR00036">
    <property type="entry name" value="dapB"/>
    <property type="match status" value="1"/>
</dbReference>
<dbReference type="HAMAP" id="MF_00102">
    <property type="entry name" value="DapB"/>
    <property type="match status" value="1"/>
</dbReference>
<evidence type="ECO:0000259" key="13">
    <source>
        <dbReference type="Pfam" id="PF01113"/>
    </source>
</evidence>
<dbReference type="GO" id="GO:0009089">
    <property type="term" value="P:lysine biosynthetic process via diaminopimelate"/>
    <property type="evidence" value="ECO:0007669"/>
    <property type="project" value="InterPro"/>
</dbReference>
<dbReference type="Gene3D" id="3.30.360.10">
    <property type="entry name" value="Dihydrodipicolinate Reductase, domain 2"/>
    <property type="match status" value="1"/>
</dbReference>
<dbReference type="Pfam" id="PF05173">
    <property type="entry name" value="DapB_C"/>
    <property type="match status" value="1"/>
</dbReference>
<evidence type="ECO:0000259" key="14">
    <source>
        <dbReference type="Pfam" id="PF05173"/>
    </source>
</evidence>
<evidence type="ECO:0000256" key="3">
    <source>
        <dbReference type="ARBA" id="ARBA00022605"/>
    </source>
</evidence>
<dbReference type="GO" id="GO:0005829">
    <property type="term" value="C:cytosol"/>
    <property type="evidence" value="ECO:0007669"/>
    <property type="project" value="TreeGrafter"/>
</dbReference>
<dbReference type="CDD" id="cd02274">
    <property type="entry name" value="DHDPR_N"/>
    <property type="match status" value="1"/>
</dbReference>
<comment type="catalytic activity">
    <reaction evidence="11">
        <text>(S)-2,3,4,5-tetrahydrodipicolinate + NADP(+) + H2O = (2S,4S)-4-hydroxy-2,3,4,5-tetrahydrodipicolinate + NADPH + H(+)</text>
        <dbReference type="Rhea" id="RHEA:35331"/>
        <dbReference type="ChEBI" id="CHEBI:15377"/>
        <dbReference type="ChEBI" id="CHEBI:15378"/>
        <dbReference type="ChEBI" id="CHEBI:16845"/>
        <dbReference type="ChEBI" id="CHEBI:57783"/>
        <dbReference type="ChEBI" id="CHEBI:58349"/>
        <dbReference type="ChEBI" id="CHEBI:67139"/>
        <dbReference type="EC" id="1.17.1.8"/>
    </reaction>
</comment>
<evidence type="ECO:0000256" key="11">
    <source>
        <dbReference type="ARBA" id="ARBA00049080"/>
    </source>
</evidence>
<dbReference type="GO" id="GO:0019877">
    <property type="term" value="P:diaminopimelate biosynthetic process"/>
    <property type="evidence" value="ECO:0007669"/>
    <property type="project" value="UniProtKB-KW"/>
</dbReference>
<dbReference type="Gene3D" id="3.40.50.720">
    <property type="entry name" value="NAD(P)-binding Rossmann-like Domain"/>
    <property type="match status" value="1"/>
</dbReference>
<evidence type="ECO:0000256" key="12">
    <source>
        <dbReference type="ARBA" id="ARBA00049396"/>
    </source>
</evidence>
<organism evidence="15">
    <name type="scientific">marine sediment metagenome</name>
    <dbReference type="NCBI Taxonomy" id="412755"/>
    <lineage>
        <taxon>unclassified sequences</taxon>
        <taxon>metagenomes</taxon>
        <taxon>ecological metagenomes</taxon>
    </lineage>
</organism>
<comment type="similarity">
    <text evidence="1">Belongs to the DapB family.</text>
</comment>
<keyword evidence="7" id="KW-0520">NAD</keyword>
<dbReference type="InterPro" id="IPR022663">
    <property type="entry name" value="DapB_C"/>
</dbReference>
<dbReference type="InterPro" id="IPR023940">
    <property type="entry name" value="DHDPR_bac"/>
</dbReference>
<proteinExistence type="inferred from homology"/>
<dbReference type="Pfam" id="PF01113">
    <property type="entry name" value="DapB_N"/>
    <property type="match status" value="1"/>
</dbReference>
<dbReference type="SUPFAM" id="SSF51735">
    <property type="entry name" value="NAD(P)-binding Rossmann-fold domains"/>
    <property type="match status" value="1"/>
</dbReference>
<dbReference type="PANTHER" id="PTHR20836">
    <property type="entry name" value="DIHYDRODIPICOLINATE REDUCTASE"/>
    <property type="match status" value="1"/>
</dbReference>
<protein>
    <recommendedName>
        <fullName evidence="10">4-hydroxy-tetrahydrodipicolinate reductase</fullName>
        <ecNumber evidence="10">1.17.1.8</ecNumber>
    </recommendedName>
</protein>
<keyword evidence="3" id="KW-0028">Amino-acid biosynthesis</keyword>
<evidence type="ECO:0000256" key="8">
    <source>
        <dbReference type="ARBA" id="ARBA00023154"/>
    </source>
</evidence>
<dbReference type="InterPro" id="IPR000846">
    <property type="entry name" value="DapB_N"/>
</dbReference>
<evidence type="ECO:0000256" key="2">
    <source>
        <dbReference type="ARBA" id="ARBA00022490"/>
    </source>
</evidence>
<keyword evidence="4" id="KW-0521">NADP</keyword>
<dbReference type="EC" id="1.17.1.8" evidence="10"/>
<comment type="pathway">
    <text evidence="9">Amino-acid biosynthesis; L-lysine biosynthesis via DAP pathway; (S)-tetrahydrodipicolinate from L-aspartate: step 4/4.</text>
</comment>
<dbReference type="AlphaFoldDB" id="A0A0F9SN56"/>
<dbReference type="PROSITE" id="PS01298">
    <property type="entry name" value="DAPB"/>
    <property type="match status" value="1"/>
</dbReference>
<evidence type="ECO:0000256" key="10">
    <source>
        <dbReference type="ARBA" id="ARBA00038983"/>
    </source>
</evidence>
<comment type="catalytic activity">
    <reaction evidence="12">
        <text>(S)-2,3,4,5-tetrahydrodipicolinate + NAD(+) + H2O = (2S,4S)-4-hydroxy-2,3,4,5-tetrahydrodipicolinate + NADH + H(+)</text>
        <dbReference type="Rhea" id="RHEA:35323"/>
        <dbReference type="ChEBI" id="CHEBI:15377"/>
        <dbReference type="ChEBI" id="CHEBI:15378"/>
        <dbReference type="ChEBI" id="CHEBI:16845"/>
        <dbReference type="ChEBI" id="CHEBI:57540"/>
        <dbReference type="ChEBI" id="CHEBI:57945"/>
        <dbReference type="ChEBI" id="CHEBI:67139"/>
        <dbReference type="EC" id="1.17.1.8"/>
    </reaction>
</comment>
<dbReference type="PIRSF" id="PIRSF000161">
    <property type="entry name" value="DHPR"/>
    <property type="match status" value="1"/>
</dbReference>
<keyword evidence="5" id="KW-0220">Diaminopimelate biosynthesis</keyword>
<reference evidence="15" key="1">
    <citation type="journal article" date="2015" name="Nature">
        <title>Complex archaea that bridge the gap between prokaryotes and eukaryotes.</title>
        <authorList>
            <person name="Spang A."/>
            <person name="Saw J.H."/>
            <person name="Jorgensen S.L."/>
            <person name="Zaremba-Niedzwiedzka K."/>
            <person name="Martijn J."/>
            <person name="Lind A.E."/>
            <person name="van Eijk R."/>
            <person name="Schleper C."/>
            <person name="Guy L."/>
            <person name="Ettema T.J."/>
        </authorList>
    </citation>
    <scope>NUCLEOTIDE SEQUENCE</scope>
</reference>
<dbReference type="InterPro" id="IPR022664">
    <property type="entry name" value="DapB_N_CS"/>
</dbReference>
<feature type="domain" description="Dihydrodipicolinate reductase C-terminal" evidence="14">
    <location>
        <begin position="125"/>
        <end position="260"/>
    </location>
</feature>
<dbReference type="GO" id="GO:0008839">
    <property type="term" value="F:4-hydroxy-tetrahydrodipicolinate reductase"/>
    <property type="evidence" value="ECO:0007669"/>
    <property type="project" value="UniProtKB-EC"/>
</dbReference>
<evidence type="ECO:0000256" key="4">
    <source>
        <dbReference type="ARBA" id="ARBA00022857"/>
    </source>
</evidence>
<dbReference type="FunFam" id="3.30.360.10:FF:000004">
    <property type="entry name" value="4-hydroxy-tetrahydrodipicolinate reductase"/>
    <property type="match status" value="1"/>
</dbReference>
<dbReference type="InterPro" id="IPR036291">
    <property type="entry name" value="NAD(P)-bd_dom_sf"/>
</dbReference>
<keyword evidence="8" id="KW-0457">Lysine biosynthesis</keyword>
<feature type="domain" description="Dihydrodipicolinate reductase N-terminal" evidence="13">
    <location>
        <begin position="3"/>
        <end position="122"/>
    </location>
</feature>
<gene>
    <name evidence="15" type="ORF">LCGC14_0451670</name>
</gene>
<evidence type="ECO:0000256" key="7">
    <source>
        <dbReference type="ARBA" id="ARBA00023027"/>
    </source>
</evidence>
<evidence type="ECO:0000256" key="9">
    <source>
        <dbReference type="ARBA" id="ARBA00037922"/>
    </source>
</evidence>
<evidence type="ECO:0000256" key="5">
    <source>
        <dbReference type="ARBA" id="ARBA00022915"/>
    </source>
</evidence>
<evidence type="ECO:0000256" key="1">
    <source>
        <dbReference type="ARBA" id="ARBA00006642"/>
    </source>
</evidence>
<dbReference type="EMBL" id="LAZR01000449">
    <property type="protein sequence ID" value="KKN68439.1"/>
    <property type="molecule type" value="Genomic_DNA"/>
</dbReference>
<dbReference type="PANTHER" id="PTHR20836:SF0">
    <property type="entry name" value="4-HYDROXY-TETRAHYDRODIPICOLINATE REDUCTASE 1, CHLOROPLASTIC-RELATED"/>
    <property type="match status" value="1"/>
</dbReference>
<sequence>MTKIAITGAAGRMGRRIAALAIESEQFDIVAALESPGHADTGKDVGELAGVGAFGVCLSNELADTPDVLIDFSLPEGTLQWLPICRQKLIPMIIGTTGLTESHLAEIADTAADIPIVRAANMSVGVNVLLKVVAEVARALGDDYDIEIAETHHRFKKDAPSGTAVALAKSICQATGKNYGEVAVFGRGGMCPRNAGEIGMHALRVGDTVGEHTVHFGNLGETITIGHSAHTRDTFVRGALRAAQWIAGKAPRLYSMQDVLGLV</sequence>
<accession>A0A0F9SN56</accession>
<evidence type="ECO:0000256" key="6">
    <source>
        <dbReference type="ARBA" id="ARBA00023002"/>
    </source>
</evidence>
<keyword evidence="6" id="KW-0560">Oxidoreductase</keyword>
<dbReference type="SUPFAM" id="SSF55347">
    <property type="entry name" value="Glyceraldehyde-3-phosphate dehydrogenase-like, C-terminal domain"/>
    <property type="match status" value="1"/>
</dbReference>